<dbReference type="InterPro" id="IPR001509">
    <property type="entry name" value="Epimerase_deHydtase"/>
</dbReference>
<organism evidence="4 5">
    <name type="scientific">Pseudomonas caspiana</name>
    <dbReference type="NCBI Taxonomy" id="1451454"/>
    <lineage>
        <taxon>Bacteria</taxon>
        <taxon>Pseudomonadati</taxon>
        <taxon>Pseudomonadota</taxon>
        <taxon>Gammaproteobacteria</taxon>
        <taxon>Pseudomonadales</taxon>
        <taxon>Pseudomonadaceae</taxon>
        <taxon>Pseudomonas</taxon>
    </lineage>
</organism>
<dbReference type="PANTHER" id="PTHR43000">
    <property type="entry name" value="DTDP-D-GLUCOSE 4,6-DEHYDRATASE-RELATED"/>
    <property type="match status" value="1"/>
</dbReference>
<comment type="pathway">
    <text evidence="1">Bacterial outer membrane biogenesis; LPS O-antigen biosynthesis.</text>
</comment>
<feature type="domain" description="NAD-dependent epimerase/dehydratase" evidence="3">
    <location>
        <begin position="9"/>
        <end position="141"/>
    </location>
</feature>
<proteinExistence type="inferred from homology"/>
<dbReference type="SUPFAM" id="SSF51735">
    <property type="entry name" value="NAD(P)-binding Rossmann-fold domains"/>
    <property type="match status" value="1"/>
</dbReference>
<sequence length="368" mass="39426">MEFEMTENVLVTGGAGFIGSRLVAALLKKNPSCKIWVFDNLHPQVHGDKPVAPNFGANVTFVQGDVTNAAALTETVKDCNPNIVYHLAAETGTGQSYDEPTRYCAVNVIGTTNLIEALRTQSAVKKVVLAASRAVYGEGGYRDANGTEFVGLPREPETMKTGDFSVPVPSNAVLPVEPIPSHAGLPPAPASIYASTKLMQEYLLCQAGEGADWDAVILRFQNVYGPGQSLRNPYTGVLSIFARQILSGVKLAIYEDGNIARDFAYVDDIVSALVLAGGSAVKHGTILDIGSGEPVSILEMSKMLMRALSKPDDGFEVTGAFRIGDIRYACANISAASEVMNWHPQISVQEGVTRLAEWAKIEYSNVQN</sequence>
<feature type="domain" description="NAD-dependent epimerase/dehydratase" evidence="3">
    <location>
        <begin position="176"/>
        <end position="290"/>
    </location>
</feature>
<reference evidence="4 5" key="1">
    <citation type="journal article" date="2017" name="Syst. Appl. Microbiol.">
        <title>Pseudomonas caspiana sp. nov., a citrus pathogen in the Pseudomonas syringae phylogenetic group.</title>
        <authorList>
            <person name="Busquets A."/>
            <person name="Gomila M."/>
            <person name="Beiki F."/>
            <person name="Mulet M."/>
            <person name="Rahimian H."/>
            <person name="Garcia-Valdes E."/>
            <person name="Lalucat J."/>
        </authorList>
    </citation>
    <scope>NUCLEOTIDE SEQUENCE [LARGE SCALE GENOMIC DNA]</scope>
    <source>
        <strain evidence="4 5">FBF102</strain>
    </source>
</reference>
<accession>A0A1Y3NXN1</accession>
<name>A0A1Y3NXN1_9PSED</name>
<dbReference type="EMBL" id="LOHF01000017">
    <property type="protein sequence ID" value="OUM72338.1"/>
    <property type="molecule type" value="Genomic_DNA"/>
</dbReference>
<evidence type="ECO:0000259" key="3">
    <source>
        <dbReference type="Pfam" id="PF01370"/>
    </source>
</evidence>
<comment type="caution">
    <text evidence="4">The sequence shown here is derived from an EMBL/GenBank/DDBJ whole genome shotgun (WGS) entry which is preliminary data.</text>
</comment>
<dbReference type="AlphaFoldDB" id="A0A1Y3NXN1"/>
<dbReference type="Pfam" id="PF01370">
    <property type="entry name" value="Epimerase"/>
    <property type="match status" value="2"/>
</dbReference>
<evidence type="ECO:0000256" key="1">
    <source>
        <dbReference type="ARBA" id="ARBA00005125"/>
    </source>
</evidence>
<evidence type="ECO:0000313" key="5">
    <source>
        <dbReference type="Proteomes" id="UP000195440"/>
    </source>
</evidence>
<protein>
    <recommendedName>
        <fullName evidence="3">NAD-dependent epimerase/dehydratase domain-containing protein</fullName>
    </recommendedName>
</protein>
<dbReference type="PRINTS" id="PR01713">
    <property type="entry name" value="NUCEPIMERASE"/>
</dbReference>
<comment type="similarity">
    <text evidence="2">Belongs to the NAD(P)-dependent epimerase/dehydratase family.</text>
</comment>
<evidence type="ECO:0000313" key="4">
    <source>
        <dbReference type="EMBL" id="OUM72338.1"/>
    </source>
</evidence>
<dbReference type="InterPro" id="IPR036291">
    <property type="entry name" value="NAD(P)-bd_dom_sf"/>
</dbReference>
<keyword evidence="5" id="KW-1185">Reference proteome</keyword>
<evidence type="ECO:0000256" key="2">
    <source>
        <dbReference type="ARBA" id="ARBA00007637"/>
    </source>
</evidence>
<gene>
    <name evidence="4" type="ORF">AUC60_18470</name>
</gene>
<dbReference type="Proteomes" id="UP000195440">
    <property type="component" value="Unassembled WGS sequence"/>
</dbReference>
<dbReference type="OrthoDB" id="9803010at2"/>
<dbReference type="Gene3D" id="3.40.50.720">
    <property type="entry name" value="NAD(P)-binding Rossmann-like Domain"/>
    <property type="match status" value="1"/>
</dbReference>